<dbReference type="Gene3D" id="2.60.120.560">
    <property type="entry name" value="Exo-inulinase, domain 1"/>
    <property type="match status" value="1"/>
</dbReference>
<keyword evidence="4" id="KW-0479">Metal-binding</keyword>
<name>A0A7X6D370_9ACTN</name>
<keyword evidence="6" id="KW-0106">Calcium</keyword>
<evidence type="ECO:0000256" key="5">
    <source>
        <dbReference type="ARBA" id="ARBA00022729"/>
    </source>
</evidence>
<sequence length="615" mass="64866">MSRIHSRRRQRRWYATVAVSLAGTMAVWLLGAAGPASAATVLSENFENGAPSGWAKSGGDWFVAPDSGSQVFKQSKSDSELARQLAGDTSWRNYTVQARVKPDSFAGATSFAGLGSRASSATRMYRVALFADRAELQSVNGGQISVLGSRNLSRTAGTWHTLALSTEGSTVSATVNGQTIASVSNSAWSAGRIGLVTGYAAASFDDVVVNDSSPGNPDPTNPDPTNPDPTNPDPTNPDPTNPDPTNPGTPPPATGPVLYAAPNGRDNAAGTQADPTTVPSAINRVASGGTIYLRGGRYNYAQPIVIQPGNNGTASARTKLTALPGETPVLNFSAMAEDPANRGLSVNGNYWHLYGLTVEHAGDNGIFIGGNHNIVERAVTRFNHDTGLQISRIASNTPNNQWPSHNLILSSVSHDNADTDGEDADGFAAKLTSGPGNVFRHTVAHNNIDDGWDLYTKRDTGPIGAVTIENSLAYHNGTLSNGTQNPSGDRNGFKLGGEDISVNHTIHRNIAYDNGKHGFTYNRNLGTMSVRGNVSIDSTQRNFQFDGGTSVFRDNVSCHNARGSNDRTIGNVDSSNQFWSGSNGAKCANYTGALAWSFNADGSLRVTFGGRQVLP</sequence>
<accession>A0A7X6D370</accession>
<keyword evidence="5 10" id="KW-0732">Signal</keyword>
<dbReference type="GO" id="GO:0005576">
    <property type="term" value="C:extracellular region"/>
    <property type="evidence" value="ECO:0007669"/>
    <property type="project" value="UniProtKB-SubCell"/>
</dbReference>
<gene>
    <name evidence="11" type="ORF">HCN56_16620</name>
</gene>
<dbReference type="SUPFAM" id="SSF51126">
    <property type="entry name" value="Pectin lyase-like"/>
    <property type="match status" value="1"/>
</dbReference>
<dbReference type="InterPro" id="IPR006626">
    <property type="entry name" value="PbH1"/>
</dbReference>
<evidence type="ECO:0000313" key="12">
    <source>
        <dbReference type="Proteomes" id="UP000578686"/>
    </source>
</evidence>
<keyword evidence="12" id="KW-1185">Reference proteome</keyword>
<dbReference type="InterPro" id="IPR011050">
    <property type="entry name" value="Pectin_lyase_fold/virulence"/>
</dbReference>
<feature type="compositionally biased region" description="Polar residues" evidence="9">
    <location>
        <begin position="269"/>
        <end position="280"/>
    </location>
</feature>
<comment type="cofactor">
    <cofactor evidence="1">
        <name>Ca(2+)</name>
        <dbReference type="ChEBI" id="CHEBI:29108"/>
    </cofactor>
</comment>
<evidence type="ECO:0000256" key="7">
    <source>
        <dbReference type="ARBA" id="ARBA00023239"/>
    </source>
</evidence>
<dbReference type="InterPro" id="IPR013320">
    <property type="entry name" value="ConA-like_dom_sf"/>
</dbReference>
<feature type="region of interest" description="Disordered" evidence="9">
    <location>
        <begin position="208"/>
        <end position="281"/>
    </location>
</feature>
<dbReference type="RefSeq" id="WP_167971935.1">
    <property type="nucleotide sequence ID" value="NZ_BHZG01000036.1"/>
</dbReference>
<feature type="chain" id="PRO_5031200880" evidence="10">
    <location>
        <begin position="39"/>
        <end position="615"/>
    </location>
</feature>
<dbReference type="Gene3D" id="2.160.20.10">
    <property type="entry name" value="Single-stranded right-handed beta-helix, Pectin lyase-like"/>
    <property type="match status" value="1"/>
</dbReference>
<evidence type="ECO:0000256" key="2">
    <source>
        <dbReference type="ARBA" id="ARBA00004613"/>
    </source>
</evidence>
<dbReference type="Proteomes" id="UP000578686">
    <property type="component" value="Unassembled WGS sequence"/>
</dbReference>
<organism evidence="11 12">
    <name type="scientific">Streptomyces lonarensis</name>
    <dbReference type="NCBI Taxonomy" id="700599"/>
    <lineage>
        <taxon>Bacteria</taxon>
        <taxon>Bacillati</taxon>
        <taxon>Actinomycetota</taxon>
        <taxon>Actinomycetes</taxon>
        <taxon>Kitasatosporales</taxon>
        <taxon>Streptomycetaceae</taxon>
        <taxon>Streptomyces</taxon>
    </lineage>
</organism>
<dbReference type="GO" id="GO:0016837">
    <property type="term" value="F:carbon-oxygen lyase activity, acting on polysaccharides"/>
    <property type="evidence" value="ECO:0007669"/>
    <property type="project" value="TreeGrafter"/>
</dbReference>
<comment type="subcellular location">
    <subcellularLocation>
        <location evidence="2">Secreted</location>
    </subcellularLocation>
</comment>
<dbReference type="InterPro" id="IPR012334">
    <property type="entry name" value="Pectin_lyas_fold"/>
</dbReference>
<feature type="compositionally biased region" description="Pro residues" evidence="9">
    <location>
        <begin position="216"/>
        <end position="254"/>
    </location>
</feature>
<evidence type="ECO:0000256" key="8">
    <source>
        <dbReference type="ARBA" id="ARBA00038263"/>
    </source>
</evidence>
<feature type="signal peptide" evidence="10">
    <location>
        <begin position="1"/>
        <end position="38"/>
    </location>
</feature>
<proteinExistence type="inferred from homology"/>
<evidence type="ECO:0000256" key="10">
    <source>
        <dbReference type="SAM" id="SignalP"/>
    </source>
</evidence>
<dbReference type="SMART" id="SM00710">
    <property type="entry name" value="PbH1"/>
    <property type="match status" value="4"/>
</dbReference>
<dbReference type="PANTHER" id="PTHR40088">
    <property type="entry name" value="PECTATE LYASE (EUROFUNG)"/>
    <property type="match status" value="1"/>
</dbReference>
<comment type="caution">
    <text evidence="11">The sequence shown here is derived from an EMBL/GenBank/DDBJ whole genome shotgun (WGS) entry which is preliminary data.</text>
</comment>
<dbReference type="GO" id="GO:0046872">
    <property type="term" value="F:metal ion binding"/>
    <property type="evidence" value="ECO:0007669"/>
    <property type="project" value="UniProtKB-KW"/>
</dbReference>
<evidence type="ECO:0000256" key="9">
    <source>
        <dbReference type="SAM" id="MobiDB-lite"/>
    </source>
</evidence>
<protein>
    <submittedName>
        <fullName evidence="11">Cellulose-binding protein</fullName>
    </submittedName>
</protein>
<evidence type="ECO:0000256" key="3">
    <source>
        <dbReference type="ARBA" id="ARBA00022525"/>
    </source>
</evidence>
<evidence type="ECO:0000256" key="1">
    <source>
        <dbReference type="ARBA" id="ARBA00001913"/>
    </source>
</evidence>
<dbReference type="InterPro" id="IPR052052">
    <property type="entry name" value="Polysaccharide_Lyase_9"/>
</dbReference>
<evidence type="ECO:0000313" key="11">
    <source>
        <dbReference type="EMBL" id="NJQ07163.1"/>
    </source>
</evidence>
<comment type="similarity">
    <text evidence="8">Belongs to the polysaccharide lyase 9 family.</text>
</comment>
<keyword evidence="7" id="KW-0456">Lyase</keyword>
<keyword evidence="3" id="KW-0964">Secreted</keyword>
<dbReference type="SUPFAM" id="SSF49899">
    <property type="entry name" value="Concanavalin A-like lectins/glucanases"/>
    <property type="match status" value="1"/>
</dbReference>
<dbReference type="EMBL" id="JAAVJD010000136">
    <property type="protein sequence ID" value="NJQ07163.1"/>
    <property type="molecule type" value="Genomic_DNA"/>
</dbReference>
<dbReference type="AlphaFoldDB" id="A0A7X6D370"/>
<reference evidence="11 12" key="1">
    <citation type="submission" date="2020-03" db="EMBL/GenBank/DDBJ databases">
        <title>Draft genome of Streptomyces sp. ventii, isolated from the Axial Seamount in the Pacific Ocean, and resequencing of the two type strains Streptomyces lonarensis strain NCL 716 and Streptomyces bohaiensis strain 11A07.</title>
        <authorList>
            <person name="Loughran R.M."/>
            <person name="Pfannmuller K.M."/>
            <person name="Wasson B.J."/>
            <person name="Deadmond M.C."/>
            <person name="Paddock B.E."/>
            <person name="Koyack M.J."/>
            <person name="Gallegos D.A."/>
            <person name="Mitchell E.A."/>
            <person name="Ushijima B."/>
            <person name="Saw J.H."/>
            <person name="Mcphail K.L."/>
            <person name="Videau P."/>
        </authorList>
    </citation>
    <scope>NUCLEOTIDE SEQUENCE [LARGE SCALE GENOMIC DNA]</scope>
    <source>
        <strain evidence="11 12">NCL716</strain>
    </source>
</reference>
<dbReference type="PANTHER" id="PTHR40088:SF1">
    <property type="entry name" value="PECTATE LYASE PEL9"/>
    <property type="match status" value="1"/>
</dbReference>
<evidence type="ECO:0000256" key="6">
    <source>
        <dbReference type="ARBA" id="ARBA00022837"/>
    </source>
</evidence>
<evidence type="ECO:0000256" key="4">
    <source>
        <dbReference type="ARBA" id="ARBA00022723"/>
    </source>
</evidence>